<dbReference type="PANTHER" id="PTHR35037:SF7">
    <property type="entry name" value="AUTOTRANSPORTER"/>
    <property type="match status" value="1"/>
</dbReference>
<evidence type="ECO:0000313" key="4">
    <source>
        <dbReference type="Proteomes" id="UP000000658"/>
    </source>
</evidence>
<dbReference type="SUPFAM" id="SSF103515">
    <property type="entry name" value="Autotransporter"/>
    <property type="match status" value="1"/>
</dbReference>
<dbReference type="EMBL" id="CT573326">
    <property type="protein sequence ID" value="CAK16997.1"/>
    <property type="molecule type" value="Genomic_DNA"/>
</dbReference>
<organism evidence="3 4">
    <name type="scientific">Pseudomonas entomophila (strain L48)</name>
    <dbReference type="NCBI Taxonomy" id="384676"/>
    <lineage>
        <taxon>Bacteria</taxon>
        <taxon>Pseudomonadati</taxon>
        <taxon>Pseudomonadota</taxon>
        <taxon>Gammaproteobacteria</taxon>
        <taxon>Pseudomonadales</taxon>
        <taxon>Pseudomonadaceae</taxon>
        <taxon>Pseudomonas</taxon>
    </lineage>
</organism>
<proteinExistence type="predicted"/>
<dbReference type="InterPro" id="IPR012332">
    <property type="entry name" value="Autotransporter_pectin_lyase_C"/>
</dbReference>
<dbReference type="CDD" id="cd01343">
    <property type="entry name" value="PL1_Passenger_AT"/>
    <property type="match status" value="1"/>
</dbReference>
<dbReference type="KEGG" id="pen:PSEEN4310"/>
<reference evidence="3 4" key="1">
    <citation type="journal article" date="2006" name="Nat. Biotechnol.">
        <title>Complete genome sequence of the entomopathogenic and metabolically versatile soil bacterium Pseudomonas entomophila.</title>
        <authorList>
            <person name="Vodovar N."/>
            <person name="Vallenet D."/>
            <person name="Cruveiller S."/>
            <person name="Rouy Z."/>
            <person name="Barbe V."/>
            <person name="Acosta C."/>
            <person name="Cattolico L."/>
            <person name="Jubin C."/>
            <person name="Lajus A."/>
            <person name="Segurens B."/>
            <person name="Vacherie B."/>
            <person name="Wincker P."/>
            <person name="Weissenbach J."/>
            <person name="Lemaitre B."/>
            <person name="Medigue C."/>
            <person name="Boccard F."/>
        </authorList>
    </citation>
    <scope>NUCLEOTIDE SEQUENCE [LARGE SCALE GENOMIC DNA]</scope>
    <source>
        <strain evidence="3 4">L48</strain>
    </source>
</reference>
<dbReference type="InterPro" id="IPR004899">
    <property type="entry name" value="Pertactin_central"/>
</dbReference>
<dbReference type="AlphaFoldDB" id="Q1I5T8"/>
<dbReference type="eggNOG" id="COG3468">
    <property type="taxonomic scope" value="Bacteria"/>
</dbReference>
<dbReference type="PANTHER" id="PTHR35037">
    <property type="entry name" value="C-TERMINAL REGION OF AIDA-LIKE PROTEIN"/>
    <property type="match status" value="1"/>
</dbReference>
<sequence length="837" mass="86388">MVEGLLGSPRLSTPYRLKNCFTKVMSMRDFHRTRPNSISNFPLSKLACLLTLGILSPQVSAVVLNNQTLTITPADAPTNYVLINQSVLTVDGAQTTSIGVTNSQLNVLSGTSQVTNGTAVGLTDSRASIANATITSANGVGLALTHAAGAGSTAVVRNSQIQGGTAAVQVNAGGSLDISGSQMTATAAGGNGLRLQGGTAQVSGSSIVGQGAGVLMLTEVARPTVATLRLDGSDVTSTAGPGVDVRTRSDAVIDLSNGASIKAGNGTAIQVAGFSNLALTASDSTISGNVNVLAGGKANLALQRATLTGDVIVGEGSDVAVALADRSQLTGNLNVLAGGKANLALQGATLTGDVVAAEGSDVVVALADHSQLTGNLQQVRALTLDSGAQLTGTTIGLGQASIGPDSIWTLTGNSDVGKLSMGGGTVVFGDTPSFHTLTVTDLSGNGNFHMGGDFVTGQADQLVVTGTSSGNHGLLVASTGQEASVESLSLVRTADGGAQFHLLNDRERVDVGAYSYELSQDGNDWVLNRETRTVAPITMAAMALFNTPITVAYGELSSLRSRMGELRYSEGRNAGVWMRAYGNQYNVSGASLGAGYQQNQRGLSLGADMQLSDSDWLVGVLAGSSRSDLNLDYGTSGTVDSYYVGGYATWLDRETGFYVDTVLKYNRYQNNAKVGMSDHTRSKGDYDTHGVSASVEAGKHIKLNDGYFIEPFVQVATAAVAGKDYTFDNGLRAEGDMAKSLLGKVGTTVGKTIPLDGGAMVQPYVKGAFAHEFAQRNQVQVNNNVFNNDLSGSRAELGAGVSLALSKQFRVHADVEYSNGKNIEQPYGVNVGVRYDF</sequence>
<dbReference type="PROSITE" id="PS51208">
    <property type="entry name" value="AUTOTRANSPORTER"/>
    <property type="match status" value="1"/>
</dbReference>
<dbReference type="STRING" id="384676.PSEEN4310"/>
<accession>Q1I5T8</accession>
<protein>
    <submittedName>
        <fullName evidence="3">Putative autotransporter protein with pertactin-type adhesion domains</fullName>
    </submittedName>
</protein>
<dbReference type="SUPFAM" id="SSF51126">
    <property type="entry name" value="Pectin lyase-like"/>
    <property type="match status" value="1"/>
</dbReference>
<dbReference type="InterPro" id="IPR005546">
    <property type="entry name" value="Autotransporte_beta"/>
</dbReference>
<evidence type="ECO:0000313" key="3">
    <source>
        <dbReference type="EMBL" id="CAK16997.1"/>
    </source>
</evidence>
<dbReference type="Gene3D" id="2.160.20.20">
    <property type="match status" value="1"/>
</dbReference>
<dbReference type="PRINTS" id="PR01484">
    <property type="entry name" value="PRTACTNFAMLY"/>
</dbReference>
<evidence type="ECO:0000256" key="1">
    <source>
        <dbReference type="ARBA" id="ARBA00022729"/>
    </source>
</evidence>
<keyword evidence="1" id="KW-0732">Signal</keyword>
<gene>
    <name evidence="3" type="ordered locus">PSEEN4310</name>
</gene>
<dbReference type="GO" id="GO:0019867">
    <property type="term" value="C:outer membrane"/>
    <property type="evidence" value="ECO:0007669"/>
    <property type="project" value="InterPro"/>
</dbReference>
<dbReference type="InterPro" id="IPR036709">
    <property type="entry name" value="Autotransporte_beta_dom_sf"/>
</dbReference>
<dbReference type="InterPro" id="IPR003991">
    <property type="entry name" value="Pertactin_virulence_factor"/>
</dbReference>
<dbReference type="NCBIfam" id="TIGR01414">
    <property type="entry name" value="autotrans_barl"/>
    <property type="match status" value="1"/>
</dbReference>
<dbReference type="SMART" id="SM00869">
    <property type="entry name" value="Autotransporter"/>
    <property type="match status" value="1"/>
</dbReference>
<evidence type="ECO:0000259" key="2">
    <source>
        <dbReference type="PROSITE" id="PS51208"/>
    </source>
</evidence>
<dbReference type="HOGENOM" id="CLU_002318_2_0_6"/>
<dbReference type="Proteomes" id="UP000000658">
    <property type="component" value="Chromosome"/>
</dbReference>
<dbReference type="InterPro" id="IPR006315">
    <property type="entry name" value="OM_autotransptr_brl_dom"/>
</dbReference>
<dbReference type="Pfam" id="PF03797">
    <property type="entry name" value="Autotransporter"/>
    <property type="match status" value="1"/>
</dbReference>
<feature type="domain" description="Autotransporter" evidence="2">
    <location>
        <begin position="569"/>
        <end position="837"/>
    </location>
</feature>
<dbReference type="InterPro" id="IPR011050">
    <property type="entry name" value="Pectin_lyase_fold/virulence"/>
</dbReference>
<dbReference type="InterPro" id="IPR051551">
    <property type="entry name" value="Autotransporter_adhesion"/>
</dbReference>
<dbReference type="Pfam" id="PF03212">
    <property type="entry name" value="Pertactin"/>
    <property type="match status" value="1"/>
</dbReference>
<name>Q1I5T8_PSEE4</name>
<dbReference type="Gene3D" id="2.40.128.130">
    <property type="entry name" value="Autotransporter beta-domain"/>
    <property type="match status" value="1"/>
</dbReference>